<feature type="binding site" evidence="3">
    <location>
        <position position="139"/>
    </location>
    <ligand>
        <name>a divalent metal cation</name>
        <dbReference type="ChEBI" id="CHEBI:60240"/>
    </ligand>
</feature>
<dbReference type="Gene3D" id="1.20.120.450">
    <property type="entry name" value="dinb family like domain"/>
    <property type="match status" value="1"/>
</dbReference>
<comment type="similarity">
    <text evidence="1">Belongs to the DinB family.</text>
</comment>
<dbReference type="InterPro" id="IPR034660">
    <property type="entry name" value="DinB/YfiT-like"/>
</dbReference>
<gene>
    <name evidence="4" type="ORF">DYI23_08065</name>
</gene>
<keyword evidence="2 3" id="KW-0479">Metal-binding</keyword>
<evidence type="ECO:0000256" key="3">
    <source>
        <dbReference type="PIRSR" id="PIRSR607837-1"/>
    </source>
</evidence>
<sequence>MIDPKLYQTMAVYNGWMTDKLYATCAQISDVERKTDKGAFFKSIHSTLNHILFADRAWMTRFSSQVYEHKGMGVDNYSSFEDLRTAHLEMAGDIEAWANDLSPDWLSRDLTWTSSDGTRTTTRPSWVLVTHMFNHQTHHRGQIGTLLSQMGHDIGVTDLPFMPAFTAS</sequence>
<comment type="caution">
    <text evidence="4">The sequence shown here is derived from an EMBL/GenBank/DDBJ whole genome shotgun (WGS) entry which is preliminary data.</text>
</comment>
<dbReference type="AlphaFoldDB" id="A0A944GRY4"/>
<evidence type="ECO:0000256" key="1">
    <source>
        <dbReference type="ARBA" id="ARBA00008635"/>
    </source>
</evidence>
<dbReference type="Pfam" id="PF05163">
    <property type="entry name" value="DinB"/>
    <property type="match status" value="1"/>
</dbReference>
<dbReference type="EMBL" id="QTKU01000002">
    <property type="protein sequence ID" value="MBS8260168.1"/>
    <property type="molecule type" value="Genomic_DNA"/>
</dbReference>
<organism evidence="4 5">
    <name type="scientific">Roseibium polysiphoniae</name>
    <dbReference type="NCBI Taxonomy" id="2571221"/>
    <lineage>
        <taxon>Bacteria</taxon>
        <taxon>Pseudomonadati</taxon>
        <taxon>Pseudomonadota</taxon>
        <taxon>Alphaproteobacteria</taxon>
        <taxon>Hyphomicrobiales</taxon>
        <taxon>Stappiaceae</taxon>
        <taxon>Roseibium</taxon>
    </lineage>
</organism>
<evidence type="ECO:0000256" key="2">
    <source>
        <dbReference type="ARBA" id="ARBA00022723"/>
    </source>
</evidence>
<evidence type="ECO:0000313" key="5">
    <source>
        <dbReference type="Proteomes" id="UP000705379"/>
    </source>
</evidence>
<dbReference type="GO" id="GO:0046872">
    <property type="term" value="F:metal ion binding"/>
    <property type="evidence" value="ECO:0007669"/>
    <property type="project" value="UniProtKB-KW"/>
</dbReference>
<dbReference type="RefSeq" id="WP_213215788.1">
    <property type="nucleotide sequence ID" value="NZ_QTKU01000002.1"/>
</dbReference>
<reference evidence="4" key="2">
    <citation type="journal article" date="2021" name="Microorganisms">
        <title>Bacterial Dimethylsulfoniopropionate Biosynthesis in the East China Sea.</title>
        <authorList>
            <person name="Liu J."/>
            <person name="Zhang Y."/>
            <person name="Liu J."/>
            <person name="Zhong H."/>
            <person name="Williams B.T."/>
            <person name="Zheng Y."/>
            <person name="Curson A.R.J."/>
            <person name="Sun C."/>
            <person name="Sun H."/>
            <person name="Song D."/>
            <person name="Wagner Mackenzie B."/>
            <person name="Bermejo Martinez A."/>
            <person name="Todd J.D."/>
            <person name="Zhang X.H."/>
        </authorList>
    </citation>
    <scope>NUCLEOTIDE SEQUENCE</scope>
    <source>
        <strain evidence="4">AESS21</strain>
    </source>
</reference>
<dbReference type="InterPro" id="IPR007837">
    <property type="entry name" value="DinB"/>
</dbReference>
<name>A0A944GRY4_9HYPH</name>
<accession>A0A944GRY4</accession>
<dbReference type="Proteomes" id="UP000705379">
    <property type="component" value="Unassembled WGS sequence"/>
</dbReference>
<dbReference type="PANTHER" id="PTHR37302:SF1">
    <property type="entry name" value="PROTEIN DINB"/>
    <property type="match status" value="1"/>
</dbReference>
<reference evidence="4" key="1">
    <citation type="submission" date="2018-08" db="EMBL/GenBank/DDBJ databases">
        <authorList>
            <person name="Jin W."/>
            <person name="Wang H."/>
            <person name="Yang Y."/>
            <person name="Li M."/>
            <person name="Liu J."/>
        </authorList>
    </citation>
    <scope>NUCLEOTIDE SEQUENCE</scope>
    <source>
        <strain evidence="4">AESS21</strain>
    </source>
</reference>
<dbReference type="SUPFAM" id="SSF109854">
    <property type="entry name" value="DinB/YfiT-like putative metalloenzymes"/>
    <property type="match status" value="1"/>
</dbReference>
<dbReference type="PANTHER" id="PTHR37302">
    <property type="entry name" value="SLR1116 PROTEIN"/>
    <property type="match status" value="1"/>
</dbReference>
<protein>
    <submittedName>
        <fullName evidence="4">Damage-inducible protein DinB</fullName>
    </submittedName>
</protein>
<feature type="binding site" evidence="3">
    <location>
        <position position="50"/>
    </location>
    <ligand>
        <name>a divalent metal cation</name>
        <dbReference type="ChEBI" id="CHEBI:60240"/>
    </ligand>
</feature>
<evidence type="ECO:0000313" key="4">
    <source>
        <dbReference type="EMBL" id="MBS8260168.1"/>
    </source>
</evidence>
<feature type="binding site" evidence="3">
    <location>
        <position position="135"/>
    </location>
    <ligand>
        <name>a divalent metal cation</name>
        <dbReference type="ChEBI" id="CHEBI:60240"/>
    </ligand>
</feature>
<proteinExistence type="inferred from homology"/>